<evidence type="ECO:0000256" key="1">
    <source>
        <dbReference type="ARBA" id="ARBA00007626"/>
    </source>
</evidence>
<evidence type="ECO:0000256" key="3">
    <source>
        <dbReference type="PROSITE-ProRule" id="PRU00708"/>
    </source>
</evidence>
<dbReference type="PANTHER" id="PTHR47447">
    <property type="entry name" value="OS03G0856100 PROTEIN"/>
    <property type="match status" value="1"/>
</dbReference>
<dbReference type="OrthoDB" id="185373at2759"/>
<reference evidence="4 5" key="1">
    <citation type="journal article" date="2013" name="BMC Genomics">
        <title>The miniature genome of a carnivorous plant Genlisea aurea contains a low number of genes and short non-coding sequences.</title>
        <authorList>
            <person name="Leushkin E.V."/>
            <person name="Sutormin R.A."/>
            <person name="Nabieva E.R."/>
            <person name="Penin A.A."/>
            <person name="Kondrashov A.S."/>
            <person name="Logacheva M.D."/>
        </authorList>
    </citation>
    <scope>NUCLEOTIDE SEQUENCE [LARGE SCALE GENOMIC DNA]</scope>
</reference>
<accession>S8EFA1</accession>
<dbReference type="InterPro" id="IPR002885">
    <property type="entry name" value="PPR_rpt"/>
</dbReference>
<dbReference type="Pfam" id="PF13041">
    <property type="entry name" value="PPR_2"/>
    <property type="match status" value="2"/>
</dbReference>
<evidence type="ECO:0008006" key="6">
    <source>
        <dbReference type="Google" id="ProtNLM"/>
    </source>
</evidence>
<dbReference type="Pfam" id="PF01535">
    <property type="entry name" value="PPR"/>
    <property type="match status" value="1"/>
</dbReference>
<keyword evidence="5" id="KW-1185">Reference proteome</keyword>
<keyword evidence="2" id="KW-0677">Repeat</keyword>
<evidence type="ECO:0000256" key="2">
    <source>
        <dbReference type="ARBA" id="ARBA00022737"/>
    </source>
</evidence>
<feature type="repeat" description="PPR" evidence="3">
    <location>
        <begin position="317"/>
        <end position="351"/>
    </location>
</feature>
<dbReference type="Gene3D" id="1.25.40.10">
    <property type="entry name" value="Tetratricopeptide repeat domain"/>
    <property type="match status" value="4"/>
</dbReference>
<dbReference type="EMBL" id="AUSU01001336">
    <property type="protein sequence ID" value="EPS71242.1"/>
    <property type="molecule type" value="Genomic_DNA"/>
</dbReference>
<dbReference type="Pfam" id="PF12854">
    <property type="entry name" value="PPR_1"/>
    <property type="match status" value="1"/>
</dbReference>
<dbReference type="Proteomes" id="UP000015453">
    <property type="component" value="Unassembled WGS sequence"/>
</dbReference>
<dbReference type="InterPro" id="IPR011990">
    <property type="entry name" value="TPR-like_helical_dom_sf"/>
</dbReference>
<feature type="repeat" description="PPR" evidence="3">
    <location>
        <begin position="352"/>
        <end position="386"/>
    </location>
</feature>
<dbReference type="PANTHER" id="PTHR47447:SF28">
    <property type="entry name" value="PENTACOTRIPEPTIDE-REPEAT REGION OF PRORP DOMAIN-CONTAINING PROTEIN"/>
    <property type="match status" value="1"/>
</dbReference>
<organism evidence="4 5">
    <name type="scientific">Genlisea aurea</name>
    <dbReference type="NCBI Taxonomy" id="192259"/>
    <lineage>
        <taxon>Eukaryota</taxon>
        <taxon>Viridiplantae</taxon>
        <taxon>Streptophyta</taxon>
        <taxon>Embryophyta</taxon>
        <taxon>Tracheophyta</taxon>
        <taxon>Spermatophyta</taxon>
        <taxon>Magnoliopsida</taxon>
        <taxon>eudicotyledons</taxon>
        <taxon>Gunneridae</taxon>
        <taxon>Pentapetalae</taxon>
        <taxon>asterids</taxon>
        <taxon>lamiids</taxon>
        <taxon>Lamiales</taxon>
        <taxon>Lentibulariaceae</taxon>
        <taxon>Genlisea</taxon>
    </lineage>
</organism>
<evidence type="ECO:0000313" key="4">
    <source>
        <dbReference type="EMBL" id="EPS71242.1"/>
    </source>
</evidence>
<dbReference type="AlphaFoldDB" id="S8EFA1"/>
<evidence type="ECO:0000313" key="5">
    <source>
        <dbReference type="Proteomes" id="UP000015453"/>
    </source>
</evidence>
<sequence length="496" mass="58046">MNAFSLISELLSKQGFVKDRDLEEALASAKFDSRRNYLIRFGSSAEQLLPLYNWLQERPDYEFSVAVLNGMVDSLAKDRQFDSAWRLILDQVQKYPNRKPDSETFAIMIRRYSGVGLPWEAIRTFEYACSLDLFHDFDSQNKFLELLLSSLCKEGNAGIALQYFDKQKANDPSFEPSIRLYNILLKGCFRLKEFSTAENLLERMKKENIRPSMLTYEILVNGFCRMRSPERAMELFDEMKEEGFERTAMVYNPIIDALCKACRFKEALGMLERFSILEKGPTVSTYNSLVMSFCESGDLVEACKILKMMIYNECFPTSRTYGYFFRYFSKEGMVDLSLNLYTKMMRSGYEPDRQTYHLIVKMLCKAGELDPAERIIKEMRSKRFDLNMATRKMLFQLLWRSCKYYEAVSEFENMLKRGFVPQHQTYVQMIQQLKKHKMTKTVRKLDRLMRSFQPDTTLESSSYERTTSILLRAEAISDAIKDRKKLSSSYQGISSK</sequence>
<comment type="caution">
    <text evidence="4">The sequence shown here is derived from an EMBL/GenBank/DDBJ whole genome shotgun (WGS) entry which is preliminary data.</text>
</comment>
<feature type="repeat" description="PPR" evidence="3">
    <location>
        <begin position="212"/>
        <end position="246"/>
    </location>
</feature>
<proteinExistence type="inferred from homology"/>
<dbReference type="PROSITE" id="PS51375">
    <property type="entry name" value="PPR"/>
    <property type="match status" value="5"/>
</dbReference>
<protein>
    <recommendedName>
        <fullName evidence="6">Pentacotripeptide-repeat region of PRORP domain-containing protein</fullName>
    </recommendedName>
</protein>
<feature type="repeat" description="PPR" evidence="3">
    <location>
        <begin position="282"/>
        <end position="316"/>
    </location>
</feature>
<name>S8EFA1_9LAMI</name>
<gene>
    <name evidence="4" type="ORF">M569_03518</name>
</gene>
<comment type="similarity">
    <text evidence="1">Belongs to the PPR family. P subfamily.</text>
</comment>
<dbReference type="NCBIfam" id="TIGR00756">
    <property type="entry name" value="PPR"/>
    <property type="match status" value="6"/>
</dbReference>
<dbReference type="SUPFAM" id="SSF81901">
    <property type="entry name" value="HCP-like"/>
    <property type="match status" value="1"/>
</dbReference>
<feature type="repeat" description="PPR" evidence="3">
    <location>
        <begin position="177"/>
        <end position="211"/>
    </location>
</feature>